<proteinExistence type="predicted"/>
<dbReference type="InterPro" id="IPR036380">
    <property type="entry name" value="Isochorismatase-like_sf"/>
</dbReference>
<organism evidence="4 5">
    <name type="scientific">Planomonospora venezuelensis</name>
    <dbReference type="NCBI Taxonomy" id="1999"/>
    <lineage>
        <taxon>Bacteria</taxon>
        <taxon>Bacillati</taxon>
        <taxon>Actinomycetota</taxon>
        <taxon>Actinomycetes</taxon>
        <taxon>Streptosporangiales</taxon>
        <taxon>Streptosporangiaceae</taxon>
        <taxon>Planomonospora</taxon>
    </lineage>
</organism>
<dbReference type="RefSeq" id="WP_184946685.1">
    <property type="nucleotide sequence ID" value="NZ_BAAAWZ010000004.1"/>
</dbReference>
<evidence type="ECO:0000256" key="1">
    <source>
        <dbReference type="ARBA" id="ARBA00022801"/>
    </source>
</evidence>
<dbReference type="Gene3D" id="3.40.50.850">
    <property type="entry name" value="Isochorismatase-like"/>
    <property type="match status" value="1"/>
</dbReference>
<feature type="compositionally biased region" description="Basic and acidic residues" evidence="2">
    <location>
        <begin position="1"/>
        <end position="15"/>
    </location>
</feature>
<reference evidence="4 5" key="1">
    <citation type="submission" date="2020-08" db="EMBL/GenBank/DDBJ databases">
        <title>Genomic Encyclopedia of Type Strains, Phase III (KMG-III): the genomes of soil and plant-associated and newly described type strains.</title>
        <authorList>
            <person name="Whitman W."/>
        </authorList>
    </citation>
    <scope>NUCLEOTIDE SEQUENCE [LARGE SCALE GENOMIC DNA]</scope>
    <source>
        <strain evidence="4 5">CECT 3303</strain>
    </source>
</reference>
<evidence type="ECO:0000259" key="3">
    <source>
        <dbReference type="Pfam" id="PF00857"/>
    </source>
</evidence>
<feature type="region of interest" description="Disordered" evidence="2">
    <location>
        <begin position="1"/>
        <end position="31"/>
    </location>
</feature>
<dbReference type="Proteomes" id="UP000562352">
    <property type="component" value="Unassembled WGS sequence"/>
</dbReference>
<protein>
    <submittedName>
        <fullName evidence="4">Nicotinamidase-related amidase</fullName>
    </submittedName>
</protein>
<gene>
    <name evidence="4" type="ORF">FHS22_005803</name>
</gene>
<sequence length="230" mass="24190">MDHPAHAPGRADRPARVLPDAEPPAHAPSVGEHGEVFAGSLPFGERPALVVVDLMRAYFEPGAELYLGSRACLESASRVLAAARRAGVPVVHTRVAFGPGGVDGGLFFRKVAPLRHLVGDGPLGALMPEVAPGPGEPVIVKQYASAFFGTTLASTLNSLRVDTLVITGVSTSGCVRATAVDAIQHGFVPIVVRQAVGDRDPRPHEASLFDIQAKYGEVWEEADVLARLRA</sequence>
<dbReference type="Pfam" id="PF00857">
    <property type="entry name" value="Isochorismatase"/>
    <property type="match status" value="1"/>
</dbReference>
<dbReference type="InterPro" id="IPR050272">
    <property type="entry name" value="Isochorismatase-like_hydrls"/>
</dbReference>
<evidence type="ECO:0000313" key="5">
    <source>
        <dbReference type="Proteomes" id="UP000562352"/>
    </source>
</evidence>
<dbReference type="GO" id="GO:0016787">
    <property type="term" value="F:hydrolase activity"/>
    <property type="evidence" value="ECO:0007669"/>
    <property type="project" value="UniProtKB-KW"/>
</dbReference>
<comment type="caution">
    <text evidence="4">The sequence shown here is derived from an EMBL/GenBank/DDBJ whole genome shotgun (WGS) entry which is preliminary data.</text>
</comment>
<dbReference type="InterPro" id="IPR000868">
    <property type="entry name" value="Isochorismatase-like_dom"/>
</dbReference>
<keyword evidence="1" id="KW-0378">Hydrolase</keyword>
<dbReference type="EMBL" id="JACHJJ010000024">
    <property type="protein sequence ID" value="MBB5966511.1"/>
    <property type="molecule type" value="Genomic_DNA"/>
</dbReference>
<dbReference type="PANTHER" id="PTHR43540:SF1">
    <property type="entry name" value="ISOCHORISMATASE HYDROLASE"/>
    <property type="match status" value="1"/>
</dbReference>
<dbReference type="AlphaFoldDB" id="A0A841D8J0"/>
<keyword evidence="5" id="KW-1185">Reference proteome</keyword>
<dbReference type="SUPFAM" id="SSF52499">
    <property type="entry name" value="Isochorismatase-like hydrolases"/>
    <property type="match status" value="1"/>
</dbReference>
<evidence type="ECO:0000256" key="2">
    <source>
        <dbReference type="SAM" id="MobiDB-lite"/>
    </source>
</evidence>
<name>A0A841D8J0_PLAVE</name>
<accession>A0A841D8J0</accession>
<dbReference type="PANTHER" id="PTHR43540">
    <property type="entry name" value="PEROXYUREIDOACRYLATE/UREIDOACRYLATE AMIDOHYDROLASE-RELATED"/>
    <property type="match status" value="1"/>
</dbReference>
<feature type="domain" description="Isochorismatase-like" evidence="3">
    <location>
        <begin position="48"/>
        <end position="219"/>
    </location>
</feature>
<evidence type="ECO:0000313" key="4">
    <source>
        <dbReference type="EMBL" id="MBB5966511.1"/>
    </source>
</evidence>